<dbReference type="AlphaFoldDB" id="A0A5J4J6C3"/>
<evidence type="ECO:0000256" key="2">
    <source>
        <dbReference type="ARBA" id="ARBA00010876"/>
    </source>
</evidence>
<name>A0A5J4J6C3_9BACI</name>
<gene>
    <name evidence="8" type="primary">rluD</name>
    <name evidence="8" type="ORF">BpJC7_17790</name>
</gene>
<evidence type="ECO:0000256" key="5">
    <source>
        <dbReference type="PROSITE-ProRule" id="PRU00182"/>
    </source>
</evidence>
<dbReference type="NCBIfam" id="TIGR00005">
    <property type="entry name" value="rluA_subfam"/>
    <property type="match status" value="1"/>
</dbReference>
<evidence type="ECO:0000313" key="9">
    <source>
        <dbReference type="Proteomes" id="UP000391919"/>
    </source>
</evidence>
<dbReference type="GO" id="GO:0000455">
    <property type="term" value="P:enzyme-directed rRNA pseudouridine synthesis"/>
    <property type="evidence" value="ECO:0007669"/>
    <property type="project" value="TreeGrafter"/>
</dbReference>
<keyword evidence="3 6" id="KW-0413">Isomerase</keyword>
<dbReference type="SUPFAM" id="SSF55120">
    <property type="entry name" value="Pseudouridine synthase"/>
    <property type="match status" value="1"/>
</dbReference>
<dbReference type="InterPro" id="IPR050188">
    <property type="entry name" value="RluA_PseudoU_synthase"/>
</dbReference>
<dbReference type="Proteomes" id="UP000391919">
    <property type="component" value="Unassembled WGS sequence"/>
</dbReference>
<organism evidence="8 9">
    <name type="scientific">Weizmannia acidilactici</name>
    <dbReference type="NCBI Taxonomy" id="2607726"/>
    <lineage>
        <taxon>Bacteria</taxon>
        <taxon>Bacillati</taxon>
        <taxon>Bacillota</taxon>
        <taxon>Bacilli</taxon>
        <taxon>Bacillales</taxon>
        <taxon>Bacillaceae</taxon>
        <taxon>Heyndrickxia</taxon>
    </lineage>
</organism>
<protein>
    <recommendedName>
        <fullName evidence="6">Pseudouridine synthase</fullName>
        <ecNumber evidence="6">5.4.99.-</ecNumber>
    </recommendedName>
</protein>
<proteinExistence type="inferred from homology"/>
<comment type="caution">
    <text evidence="8">The sequence shown here is derived from an EMBL/GenBank/DDBJ whole genome shotgun (WGS) entry which is preliminary data.</text>
</comment>
<dbReference type="EC" id="5.4.99.-" evidence="6"/>
<sequence length="289" mass="32991">MSLTWQIAEHEACQELKQFLKMHHISKRALADIKFRGGTILVNGREKTVRYVLRTGDEVSVIFPKETPSRSLQPENIPFERVYEDESVLVANKPASMNTIPSREHPSGSLANAVMGYYRENGIESAIHIVTRLDRNTSGLVLIAKNRYVHYLFSLMQQNRRIRRTYEALAEGIFTEKSGTVEAPIGRKDTSIIEREVREDGQFARTHFEVVRQYPAFAHVKLRLDTGRTHQIRVHLSYIGHPLVGDELYGGSTALYPRQALHCSALRFEHPVSGREMSFHLEPPFLGIL</sequence>
<accession>A0A5J4J6C3</accession>
<reference evidence="8 9" key="1">
    <citation type="submission" date="2019-09" db="EMBL/GenBank/DDBJ databases">
        <title>Draft genome sequence of Bacillus sp. JC-7.</title>
        <authorList>
            <person name="Tanaka N."/>
            <person name="Shiwa Y."/>
            <person name="Fujita N."/>
            <person name="Tanasupawat S."/>
        </authorList>
    </citation>
    <scope>NUCLEOTIDE SEQUENCE [LARGE SCALE GENOMIC DNA]</scope>
    <source>
        <strain evidence="8 9">JC-7</strain>
    </source>
</reference>
<dbReference type="CDD" id="cd02869">
    <property type="entry name" value="PseudoU_synth_RluA_like"/>
    <property type="match status" value="1"/>
</dbReference>
<comment type="catalytic activity">
    <reaction evidence="1 6">
        <text>a uridine in RNA = a pseudouridine in RNA</text>
        <dbReference type="Rhea" id="RHEA:48348"/>
        <dbReference type="Rhea" id="RHEA-COMP:12068"/>
        <dbReference type="Rhea" id="RHEA-COMP:12069"/>
        <dbReference type="ChEBI" id="CHEBI:65314"/>
        <dbReference type="ChEBI" id="CHEBI:65315"/>
    </reaction>
</comment>
<keyword evidence="9" id="KW-1185">Reference proteome</keyword>
<dbReference type="InterPro" id="IPR006225">
    <property type="entry name" value="PsdUridine_synth_RluC/D"/>
</dbReference>
<dbReference type="GO" id="GO:0140098">
    <property type="term" value="F:catalytic activity, acting on RNA"/>
    <property type="evidence" value="ECO:0007669"/>
    <property type="project" value="UniProtKB-ARBA"/>
</dbReference>
<keyword evidence="5" id="KW-0694">RNA-binding</keyword>
<evidence type="ECO:0000313" key="8">
    <source>
        <dbReference type="EMBL" id="GER70476.1"/>
    </source>
</evidence>
<comment type="function">
    <text evidence="6">Responsible for synthesis of pseudouridine from uracil.</text>
</comment>
<dbReference type="GO" id="GO:0003723">
    <property type="term" value="F:RNA binding"/>
    <property type="evidence" value="ECO:0007669"/>
    <property type="project" value="UniProtKB-KW"/>
</dbReference>
<feature type="domain" description="Pseudouridine synthase RsuA/RluA-like" evidence="7">
    <location>
        <begin position="88"/>
        <end position="237"/>
    </location>
</feature>
<dbReference type="PROSITE" id="PS50889">
    <property type="entry name" value="S4"/>
    <property type="match status" value="1"/>
</dbReference>
<comment type="similarity">
    <text evidence="2 6">Belongs to the pseudouridine synthase RluA family.</text>
</comment>
<dbReference type="EMBL" id="BKZQ01000021">
    <property type="protein sequence ID" value="GER70476.1"/>
    <property type="molecule type" value="Genomic_DNA"/>
</dbReference>
<dbReference type="FunFam" id="3.30.2350.10:FF:000005">
    <property type="entry name" value="Pseudouridine synthase"/>
    <property type="match status" value="1"/>
</dbReference>
<dbReference type="Pfam" id="PF00849">
    <property type="entry name" value="PseudoU_synth_2"/>
    <property type="match status" value="1"/>
</dbReference>
<dbReference type="InterPro" id="IPR006224">
    <property type="entry name" value="PsdUridine_synth_RluA-like_CS"/>
</dbReference>
<evidence type="ECO:0000256" key="6">
    <source>
        <dbReference type="RuleBase" id="RU362028"/>
    </source>
</evidence>
<dbReference type="InterPro" id="IPR006145">
    <property type="entry name" value="PsdUridine_synth_RsuA/RluA"/>
</dbReference>
<evidence type="ECO:0000259" key="7">
    <source>
        <dbReference type="Pfam" id="PF00849"/>
    </source>
</evidence>
<dbReference type="PROSITE" id="PS01129">
    <property type="entry name" value="PSI_RLU"/>
    <property type="match status" value="1"/>
</dbReference>
<evidence type="ECO:0000256" key="1">
    <source>
        <dbReference type="ARBA" id="ARBA00000073"/>
    </source>
</evidence>
<feature type="active site" evidence="4">
    <location>
        <position position="134"/>
    </location>
</feature>
<dbReference type="Gene3D" id="3.30.2350.10">
    <property type="entry name" value="Pseudouridine synthase"/>
    <property type="match status" value="1"/>
</dbReference>
<evidence type="ECO:0000256" key="3">
    <source>
        <dbReference type="ARBA" id="ARBA00023235"/>
    </source>
</evidence>
<dbReference type="InterPro" id="IPR020103">
    <property type="entry name" value="PsdUridine_synth_cat_dom_sf"/>
</dbReference>
<dbReference type="PANTHER" id="PTHR21600">
    <property type="entry name" value="MITOCHONDRIAL RNA PSEUDOURIDINE SYNTHASE"/>
    <property type="match status" value="1"/>
</dbReference>
<dbReference type="GO" id="GO:0009982">
    <property type="term" value="F:pseudouridine synthase activity"/>
    <property type="evidence" value="ECO:0007669"/>
    <property type="project" value="InterPro"/>
</dbReference>
<dbReference type="PANTHER" id="PTHR21600:SF35">
    <property type="entry name" value="PSEUDOURIDINE SYNTHASE"/>
    <property type="match status" value="1"/>
</dbReference>
<evidence type="ECO:0000256" key="4">
    <source>
        <dbReference type="PIRSR" id="PIRSR606225-1"/>
    </source>
</evidence>